<keyword evidence="2" id="KW-1185">Reference proteome</keyword>
<accession>A0A8K1G8U2</accession>
<proteinExistence type="predicted"/>
<name>A0A8K1G8U2_9PASS</name>
<gene>
    <name evidence="1" type="ORF">HGM15179_013563</name>
</gene>
<evidence type="ECO:0000313" key="2">
    <source>
        <dbReference type="Proteomes" id="UP000796761"/>
    </source>
</evidence>
<comment type="caution">
    <text evidence="1">The sequence shown here is derived from an EMBL/GenBank/DDBJ whole genome shotgun (WGS) entry which is preliminary data.</text>
</comment>
<dbReference type="Proteomes" id="UP000796761">
    <property type="component" value="Unassembled WGS sequence"/>
</dbReference>
<reference evidence="1" key="1">
    <citation type="submission" date="2019-04" db="EMBL/GenBank/DDBJ databases">
        <title>Genome assembly of Zosterops borbonicus 15179.</title>
        <authorList>
            <person name="Leroy T."/>
            <person name="Anselmetti Y."/>
            <person name="Tilak M.-K."/>
            <person name="Nabholz B."/>
        </authorList>
    </citation>
    <scope>NUCLEOTIDE SEQUENCE</scope>
    <source>
        <strain evidence="1">HGM_15179</strain>
        <tissue evidence="1">Muscle</tissue>
    </source>
</reference>
<evidence type="ECO:0000313" key="1">
    <source>
        <dbReference type="EMBL" id="TRZ13539.1"/>
    </source>
</evidence>
<dbReference type="EMBL" id="SWJQ01000502">
    <property type="protein sequence ID" value="TRZ13539.1"/>
    <property type="molecule type" value="Genomic_DNA"/>
</dbReference>
<organism evidence="1 2">
    <name type="scientific">Zosterops borbonicus</name>
    <dbReference type="NCBI Taxonomy" id="364589"/>
    <lineage>
        <taxon>Eukaryota</taxon>
        <taxon>Metazoa</taxon>
        <taxon>Chordata</taxon>
        <taxon>Craniata</taxon>
        <taxon>Vertebrata</taxon>
        <taxon>Euteleostomi</taxon>
        <taxon>Archelosauria</taxon>
        <taxon>Archosauria</taxon>
        <taxon>Dinosauria</taxon>
        <taxon>Saurischia</taxon>
        <taxon>Theropoda</taxon>
        <taxon>Coelurosauria</taxon>
        <taxon>Aves</taxon>
        <taxon>Neognathae</taxon>
        <taxon>Neoaves</taxon>
        <taxon>Telluraves</taxon>
        <taxon>Australaves</taxon>
        <taxon>Passeriformes</taxon>
        <taxon>Sylvioidea</taxon>
        <taxon>Zosteropidae</taxon>
        <taxon>Zosterops</taxon>
    </lineage>
</organism>
<protein>
    <submittedName>
        <fullName evidence="1">Uncharacterized protein</fullName>
    </submittedName>
</protein>
<sequence>MTEANVKTIELQPMERSPQSSLAQRASMLEQDIADKQYFMERTHVSTVLEEGSTLEQFMKDCILWEGLHTEAGKSMWKKEQKECYELTLAPIPHATTPLGA</sequence>
<dbReference type="AlphaFoldDB" id="A0A8K1G8U2"/>